<dbReference type="GO" id="GO:0005576">
    <property type="term" value="C:extracellular region"/>
    <property type="evidence" value="ECO:0007669"/>
    <property type="project" value="UniProtKB-SubCell"/>
</dbReference>
<evidence type="ECO:0000256" key="3">
    <source>
        <dbReference type="ARBA" id="ARBA00022525"/>
    </source>
</evidence>
<keyword evidence="6" id="KW-0027">Amidation</keyword>
<comment type="caution">
    <text evidence="8">The sequence shown here is derived from an EMBL/GenBank/DDBJ whole genome shotgun (WGS) entry which is preliminary data.</text>
</comment>
<evidence type="ECO:0000256" key="7">
    <source>
        <dbReference type="SAM" id="SignalP"/>
    </source>
</evidence>
<organism evidence="8 9">
    <name type="scientific">Ameiurus melas</name>
    <name type="common">Black bullhead</name>
    <name type="synonym">Silurus melas</name>
    <dbReference type="NCBI Taxonomy" id="219545"/>
    <lineage>
        <taxon>Eukaryota</taxon>
        <taxon>Metazoa</taxon>
        <taxon>Chordata</taxon>
        <taxon>Craniata</taxon>
        <taxon>Vertebrata</taxon>
        <taxon>Euteleostomi</taxon>
        <taxon>Actinopterygii</taxon>
        <taxon>Neopterygii</taxon>
        <taxon>Teleostei</taxon>
        <taxon>Ostariophysi</taxon>
        <taxon>Siluriformes</taxon>
        <taxon>Ictaluridae</taxon>
        <taxon>Ameiurus</taxon>
    </lineage>
</organism>
<protein>
    <submittedName>
        <fullName evidence="8">Uncharacterized protein</fullName>
    </submittedName>
</protein>
<keyword evidence="9" id="KW-1185">Reference proteome</keyword>
<comment type="subcellular location">
    <subcellularLocation>
        <location evidence="1">Secreted</location>
    </subcellularLocation>
</comment>
<sequence length="108" mass="12364">MELFKLSILAFALYVQLHTGASSFSEDMDIWSQENWQGDPAESDFTLHFDNLLKHSKSQQFHGLMGRSLEISQPLQLGWKRNNGEMFVGLMGKRSSKGDFEEVPEKPE</sequence>
<evidence type="ECO:0000256" key="2">
    <source>
        <dbReference type="ARBA" id="ARBA00007518"/>
    </source>
</evidence>
<dbReference type="AlphaFoldDB" id="A0A7J6BCT6"/>
<name>A0A7J6BCT6_AMEME</name>
<dbReference type="OrthoDB" id="9538060at2759"/>
<dbReference type="PROSITE" id="PS00267">
    <property type="entry name" value="TACHYKININ"/>
    <property type="match status" value="1"/>
</dbReference>
<gene>
    <name evidence="8" type="ORF">AMELA_G00019520</name>
</gene>
<evidence type="ECO:0000256" key="5">
    <source>
        <dbReference type="ARBA" id="ARBA00022729"/>
    </source>
</evidence>
<evidence type="ECO:0000256" key="6">
    <source>
        <dbReference type="ARBA" id="ARBA00022815"/>
    </source>
</evidence>
<feature type="chain" id="PRO_5029732453" evidence="7">
    <location>
        <begin position="24"/>
        <end position="108"/>
    </location>
</feature>
<evidence type="ECO:0000313" key="8">
    <source>
        <dbReference type="EMBL" id="KAF4092327.1"/>
    </source>
</evidence>
<accession>A0A7J6BCT6</accession>
<keyword evidence="5 7" id="KW-0732">Signal</keyword>
<keyword evidence="3" id="KW-0964">Secreted</keyword>
<comment type="similarity">
    <text evidence="2">Belongs to the tachykinin family.</text>
</comment>
<evidence type="ECO:0000313" key="9">
    <source>
        <dbReference type="Proteomes" id="UP000593565"/>
    </source>
</evidence>
<proteinExistence type="inferred from homology"/>
<dbReference type="Proteomes" id="UP000593565">
    <property type="component" value="Unassembled WGS sequence"/>
</dbReference>
<dbReference type="PANTHER" id="PTHR11250:SF5">
    <property type="entry name" value="PROTACHYKININ-1-LIKE ISOFORM X1-RELATED"/>
    <property type="match status" value="1"/>
</dbReference>
<evidence type="ECO:0000256" key="4">
    <source>
        <dbReference type="ARBA" id="ARBA00022685"/>
    </source>
</evidence>
<dbReference type="InterPro" id="IPR013055">
    <property type="entry name" value="Tachy_Neuro_lke_CS"/>
</dbReference>
<dbReference type="EMBL" id="JAAGNN010000002">
    <property type="protein sequence ID" value="KAF4092327.1"/>
    <property type="molecule type" value="Genomic_DNA"/>
</dbReference>
<dbReference type="PANTHER" id="PTHR11250">
    <property type="entry name" value="TACHYKININ"/>
    <property type="match status" value="1"/>
</dbReference>
<keyword evidence="4" id="KW-0165">Cleavage on pair of basic residues</keyword>
<evidence type="ECO:0000256" key="1">
    <source>
        <dbReference type="ARBA" id="ARBA00004613"/>
    </source>
</evidence>
<feature type="signal peptide" evidence="7">
    <location>
        <begin position="1"/>
        <end position="23"/>
    </location>
</feature>
<reference evidence="8 9" key="1">
    <citation type="submission" date="2020-02" db="EMBL/GenBank/DDBJ databases">
        <title>A chromosome-scale genome assembly of the black bullhead catfish (Ameiurus melas).</title>
        <authorList>
            <person name="Wen M."/>
            <person name="Zham M."/>
            <person name="Cabau C."/>
            <person name="Klopp C."/>
            <person name="Donnadieu C."/>
            <person name="Roques C."/>
            <person name="Bouchez O."/>
            <person name="Lampietro C."/>
            <person name="Jouanno E."/>
            <person name="Herpin A."/>
            <person name="Louis A."/>
            <person name="Berthelot C."/>
            <person name="Parey E."/>
            <person name="Roest-Crollius H."/>
            <person name="Braasch I."/>
            <person name="Postlethwait J."/>
            <person name="Robinson-Rechavi M."/>
            <person name="Echchiki A."/>
            <person name="Begum T."/>
            <person name="Montfort J."/>
            <person name="Schartl M."/>
            <person name="Bobe J."/>
            <person name="Guiguen Y."/>
        </authorList>
    </citation>
    <scope>NUCLEOTIDE SEQUENCE [LARGE SCALE GENOMIC DNA]</scope>
    <source>
        <strain evidence="8">M_S1</strain>
        <tissue evidence="8">Blood</tissue>
    </source>
</reference>